<evidence type="ECO:0000313" key="3">
    <source>
        <dbReference type="Proteomes" id="UP000319160"/>
    </source>
</evidence>
<feature type="domain" description="Stress-response A/B barrel" evidence="1">
    <location>
        <begin position="5"/>
        <end position="108"/>
    </location>
</feature>
<dbReference type="Proteomes" id="UP000319160">
    <property type="component" value="Unassembled WGS sequence"/>
</dbReference>
<dbReference type="OrthoDB" id="3830014at2759"/>
<dbReference type="Pfam" id="PF07876">
    <property type="entry name" value="Dabb"/>
    <property type="match status" value="1"/>
</dbReference>
<dbReference type="PROSITE" id="PS51502">
    <property type="entry name" value="S_R_A_B_BARREL"/>
    <property type="match status" value="1"/>
</dbReference>
<reference evidence="3" key="1">
    <citation type="submission" date="2019-06" db="EMBL/GenBank/DDBJ databases">
        <title>Draft genome sequence of the griseofulvin-producing fungus Xylaria cubensis strain G536.</title>
        <authorList>
            <person name="Mead M.E."/>
            <person name="Raja H.A."/>
            <person name="Steenwyk J.L."/>
            <person name="Knowles S.L."/>
            <person name="Oberlies N.H."/>
            <person name="Rokas A."/>
        </authorList>
    </citation>
    <scope>NUCLEOTIDE SEQUENCE [LARGE SCALE GENOMIC DNA]</scope>
    <source>
        <strain evidence="3">G536</strain>
    </source>
</reference>
<organism evidence="2 3">
    <name type="scientific">Xylaria flabelliformis</name>
    <dbReference type="NCBI Taxonomy" id="2512241"/>
    <lineage>
        <taxon>Eukaryota</taxon>
        <taxon>Fungi</taxon>
        <taxon>Dikarya</taxon>
        <taxon>Ascomycota</taxon>
        <taxon>Pezizomycotina</taxon>
        <taxon>Sordariomycetes</taxon>
        <taxon>Xylariomycetidae</taxon>
        <taxon>Xylariales</taxon>
        <taxon>Xylariaceae</taxon>
        <taxon>Xylaria</taxon>
    </lineage>
</organism>
<evidence type="ECO:0000259" key="1">
    <source>
        <dbReference type="PROSITE" id="PS51502"/>
    </source>
</evidence>
<proteinExistence type="predicted"/>
<dbReference type="SUPFAM" id="SSF54909">
    <property type="entry name" value="Dimeric alpha+beta barrel"/>
    <property type="match status" value="1"/>
</dbReference>
<evidence type="ECO:0000313" key="2">
    <source>
        <dbReference type="EMBL" id="TRX98501.1"/>
    </source>
</evidence>
<dbReference type="AlphaFoldDB" id="A0A553IE63"/>
<keyword evidence="3" id="KW-1185">Reference proteome</keyword>
<dbReference type="EMBL" id="VFLP01000002">
    <property type="protein sequence ID" value="TRX98501.1"/>
    <property type="molecule type" value="Genomic_DNA"/>
</dbReference>
<dbReference type="SMART" id="SM00886">
    <property type="entry name" value="Dabb"/>
    <property type="match status" value="1"/>
</dbReference>
<accession>A0A553IE63</accession>
<name>A0A553IE63_9PEZI</name>
<dbReference type="InterPro" id="IPR013097">
    <property type="entry name" value="Dabb"/>
</dbReference>
<gene>
    <name evidence="2" type="ORF">FHL15_000575</name>
</gene>
<protein>
    <recommendedName>
        <fullName evidence="1">Stress-response A/B barrel domain-containing protein</fullName>
    </recommendedName>
</protein>
<dbReference type="Gene3D" id="3.30.70.100">
    <property type="match status" value="1"/>
</dbReference>
<comment type="caution">
    <text evidence="2">The sequence shown here is derived from an EMBL/GenBank/DDBJ whole genome shotgun (WGS) entry which is preliminary data.</text>
</comment>
<dbReference type="InterPro" id="IPR011008">
    <property type="entry name" value="Dimeric_a/b-barrel"/>
</dbReference>
<sequence length="115" mass="13154">MSSRIHRVTMFKLPSPPDQQKLLEAYKVLEREHKKEDGKPYILSMKTGVTISDPRSRGWTVVNKAEFASLEDMQYYDKECKAHAALKEKVKTLGIQGGVLYGIMVVYFEADPFTL</sequence>